<dbReference type="InterPro" id="IPR028624">
    <property type="entry name" value="Tscrpt_elong_fac_GreA/B"/>
</dbReference>
<evidence type="ECO:0000256" key="3">
    <source>
        <dbReference type="ARBA" id="ARBA00023015"/>
    </source>
</evidence>
<dbReference type="Pfam" id="PF01272">
    <property type="entry name" value="GreA_GreB"/>
    <property type="match status" value="1"/>
</dbReference>
<evidence type="ECO:0000256" key="7">
    <source>
        <dbReference type="ARBA" id="ARBA00030776"/>
    </source>
</evidence>
<dbReference type="EMBL" id="JAVALS010000005">
    <property type="protein sequence ID" value="MDP5227395.1"/>
    <property type="molecule type" value="Genomic_DNA"/>
</dbReference>
<dbReference type="SUPFAM" id="SSF46557">
    <property type="entry name" value="GreA transcript cleavage protein, N-terminal domain"/>
    <property type="match status" value="1"/>
</dbReference>
<keyword evidence="11" id="KW-0648">Protein biosynthesis</keyword>
<dbReference type="HAMAP" id="MF_00105">
    <property type="entry name" value="GreA_GreB"/>
    <property type="match status" value="1"/>
</dbReference>
<dbReference type="InterPro" id="IPR023459">
    <property type="entry name" value="Tscrpt_elong_fac_GreA/B_fam"/>
</dbReference>
<dbReference type="PANTHER" id="PTHR30437:SF4">
    <property type="entry name" value="TRANSCRIPTION ELONGATION FACTOR GREA"/>
    <property type="match status" value="1"/>
</dbReference>
<keyword evidence="4 8" id="KW-0238">DNA-binding</keyword>
<dbReference type="Pfam" id="PF03449">
    <property type="entry name" value="GreA_GreB_N"/>
    <property type="match status" value="1"/>
</dbReference>
<feature type="domain" description="Transcription elongation factor GreA/GreB C-terminal" evidence="9">
    <location>
        <begin position="87"/>
        <end position="160"/>
    </location>
</feature>
<dbReference type="RefSeq" id="WP_305996443.1">
    <property type="nucleotide sequence ID" value="NZ_JAVALS010000005.1"/>
</dbReference>
<dbReference type="Gene3D" id="3.10.50.30">
    <property type="entry name" value="Transcription elongation factor, GreA/GreB, C-terminal domain"/>
    <property type="match status" value="1"/>
</dbReference>
<keyword evidence="12" id="KW-1185">Reference proteome</keyword>
<evidence type="ECO:0000313" key="11">
    <source>
        <dbReference type="EMBL" id="MDP5227395.1"/>
    </source>
</evidence>
<dbReference type="PANTHER" id="PTHR30437">
    <property type="entry name" value="TRANSCRIPTION ELONGATION FACTOR GREA"/>
    <property type="match status" value="1"/>
</dbReference>
<comment type="function">
    <text evidence="6 8">Necessary for efficient RNA polymerase transcription elongation past template-encoded arresting sites. The arresting sites in DNA have the property of trapping a certain fraction of elongating RNA polymerases that pass through, resulting in locked ternary complexes. Cleavage of the nascent transcript by cleavage factors such as GreA or GreB allows the resumption of elongation from the new 3'terminus. GreA releases sequences of 2 to 3 nucleotides.</text>
</comment>
<evidence type="ECO:0000256" key="2">
    <source>
        <dbReference type="ARBA" id="ARBA00013729"/>
    </source>
</evidence>
<evidence type="ECO:0000313" key="12">
    <source>
        <dbReference type="Proteomes" id="UP001232725"/>
    </source>
</evidence>
<protein>
    <recommendedName>
        <fullName evidence="2 8">Transcription elongation factor GreA</fullName>
    </recommendedName>
    <alternativeName>
        <fullName evidence="7 8">Transcript cleavage factor GreA</fullName>
    </alternativeName>
</protein>
<evidence type="ECO:0000259" key="10">
    <source>
        <dbReference type="Pfam" id="PF03449"/>
    </source>
</evidence>
<dbReference type="InterPro" id="IPR036805">
    <property type="entry name" value="Tscrpt_elong_fac_GreA/B_N_sf"/>
</dbReference>
<dbReference type="InterPro" id="IPR036953">
    <property type="entry name" value="GreA/GreB_C_sf"/>
</dbReference>
<evidence type="ECO:0000256" key="4">
    <source>
        <dbReference type="ARBA" id="ARBA00023125"/>
    </source>
</evidence>
<evidence type="ECO:0000256" key="8">
    <source>
        <dbReference type="HAMAP-Rule" id="MF_00105"/>
    </source>
</evidence>
<keyword evidence="5 8" id="KW-0804">Transcription</keyword>
<comment type="similarity">
    <text evidence="1 8">Belongs to the GreA/GreB family.</text>
</comment>
<keyword evidence="3 8" id="KW-0805">Transcription regulation</keyword>
<accession>A0ABT9IPA4</accession>
<sequence length="164" mass="17267">MSTTNGAPAAWLTQEAYDRLKAELEHLSGPGRAEIVGRIEAARQEGDLKENGGYHAAKDEQGKIEARIRQLTVLLRDAQVGAAPADDGVVEPGMVVVAKIAGDEEKFLLGSREIAGGSDLDVFSEKSPLGAAITGHKEGETVTYTAPNGKQITVEIISAKPFTG</sequence>
<dbReference type="InterPro" id="IPR018151">
    <property type="entry name" value="TF_GreA/GreB_CS"/>
</dbReference>
<dbReference type="Gene3D" id="1.10.287.180">
    <property type="entry name" value="Transcription elongation factor, GreA/GreB, N-terminal domain"/>
    <property type="match status" value="1"/>
</dbReference>
<dbReference type="SUPFAM" id="SSF54534">
    <property type="entry name" value="FKBP-like"/>
    <property type="match status" value="1"/>
</dbReference>
<gene>
    <name evidence="8 11" type="primary">greA</name>
    <name evidence="11" type="ORF">Q9R02_09550</name>
</gene>
<reference evidence="11 12" key="1">
    <citation type="submission" date="2023-08" db="EMBL/GenBank/DDBJ databases">
        <title>Arthrobacter horti sp. nov., isolated from forest soil.</title>
        <authorList>
            <person name="Park M."/>
        </authorList>
    </citation>
    <scope>NUCLEOTIDE SEQUENCE [LARGE SCALE GENOMIC DNA]</scope>
    <source>
        <strain evidence="11 12">YJM1</strain>
    </source>
</reference>
<evidence type="ECO:0000256" key="6">
    <source>
        <dbReference type="ARBA" id="ARBA00024916"/>
    </source>
</evidence>
<keyword evidence="11" id="KW-0251">Elongation factor</keyword>
<evidence type="ECO:0000256" key="5">
    <source>
        <dbReference type="ARBA" id="ARBA00023163"/>
    </source>
</evidence>
<dbReference type="NCBIfam" id="NF001262">
    <property type="entry name" value="PRK00226.1-3"/>
    <property type="match status" value="1"/>
</dbReference>
<comment type="caution">
    <text evidence="11">The sequence shown here is derived from an EMBL/GenBank/DDBJ whole genome shotgun (WGS) entry which is preliminary data.</text>
</comment>
<evidence type="ECO:0000259" key="9">
    <source>
        <dbReference type="Pfam" id="PF01272"/>
    </source>
</evidence>
<dbReference type="PIRSF" id="PIRSF006092">
    <property type="entry name" value="GreA_GreB"/>
    <property type="match status" value="1"/>
</dbReference>
<proteinExistence type="inferred from homology"/>
<organism evidence="11 12">
    <name type="scientific">Arthrobacter horti</name>
    <dbReference type="NCBI Taxonomy" id="3068273"/>
    <lineage>
        <taxon>Bacteria</taxon>
        <taxon>Bacillati</taxon>
        <taxon>Actinomycetota</taxon>
        <taxon>Actinomycetes</taxon>
        <taxon>Micrococcales</taxon>
        <taxon>Micrococcaceae</taxon>
        <taxon>Arthrobacter</taxon>
    </lineage>
</organism>
<evidence type="ECO:0000256" key="1">
    <source>
        <dbReference type="ARBA" id="ARBA00008213"/>
    </source>
</evidence>
<dbReference type="Proteomes" id="UP001232725">
    <property type="component" value="Unassembled WGS sequence"/>
</dbReference>
<dbReference type="InterPro" id="IPR022691">
    <property type="entry name" value="Tscrpt_elong_fac_GreA/B_N"/>
</dbReference>
<dbReference type="PROSITE" id="PS00829">
    <property type="entry name" value="GREAB_1"/>
    <property type="match status" value="1"/>
</dbReference>
<dbReference type="GO" id="GO:0003746">
    <property type="term" value="F:translation elongation factor activity"/>
    <property type="evidence" value="ECO:0007669"/>
    <property type="project" value="UniProtKB-KW"/>
</dbReference>
<dbReference type="InterPro" id="IPR001437">
    <property type="entry name" value="Tscrpt_elong_fac_GreA/B_C"/>
</dbReference>
<name>A0ABT9IPA4_9MICC</name>
<feature type="domain" description="Transcription elongation factor GreA/GreB N-terminal" evidence="10">
    <location>
        <begin position="11"/>
        <end position="80"/>
    </location>
</feature>